<accession>A0A933W9Q1</accession>
<proteinExistence type="inferred from homology"/>
<keyword evidence="5" id="KW-0874">Quinone</keyword>
<reference evidence="7" key="1">
    <citation type="submission" date="2020-07" db="EMBL/GenBank/DDBJ databases">
        <title>Huge and variable diversity of episymbiotic CPR bacteria and DPANN archaea in groundwater ecosystems.</title>
        <authorList>
            <person name="He C.Y."/>
            <person name="Keren R."/>
            <person name="Whittaker M."/>
            <person name="Farag I.F."/>
            <person name="Doudna J."/>
            <person name="Cate J.H.D."/>
            <person name="Banfield J.F."/>
        </authorList>
    </citation>
    <scope>NUCLEOTIDE SEQUENCE</scope>
    <source>
        <strain evidence="7">NC_groundwater_1813_Pr3_B-0.1um_71_17</strain>
    </source>
</reference>
<keyword evidence="5" id="KW-1278">Translocase</keyword>
<keyword evidence="5" id="KW-1003">Cell membrane</keyword>
<dbReference type="EC" id="7.1.1.-" evidence="5"/>
<keyword evidence="4 5" id="KW-0472">Membrane</keyword>
<dbReference type="Pfam" id="PF00146">
    <property type="entry name" value="NADHdh"/>
    <property type="match status" value="1"/>
</dbReference>
<dbReference type="NCBIfam" id="NF004741">
    <property type="entry name" value="PRK06076.1-2"/>
    <property type="match status" value="1"/>
</dbReference>
<comment type="caution">
    <text evidence="7">The sequence shown here is derived from an EMBL/GenBank/DDBJ whole genome shotgun (WGS) entry which is preliminary data.</text>
</comment>
<name>A0A933W9Q1_UNCEI</name>
<feature type="transmembrane region" description="Helical" evidence="5">
    <location>
        <begin position="12"/>
        <end position="32"/>
    </location>
</feature>
<feature type="transmembrane region" description="Helical" evidence="5">
    <location>
        <begin position="282"/>
        <end position="304"/>
    </location>
</feature>
<comment type="similarity">
    <text evidence="5 6">Belongs to the complex I subunit 1 family.</text>
</comment>
<organism evidence="7 8">
    <name type="scientific">Eiseniibacteriota bacterium</name>
    <dbReference type="NCBI Taxonomy" id="2212470"/>
    <lineage>
        <taxon>Bacteria</taxon>
        <taxon>Candidatus Eiseniibacteriota</taxon>
    </lineage>
</organism>
<evidence type="ECO:0000256" key="2">
    <source>
        <dbReference type="ARBA" id="ARBA00022692"/>
    </source>
</evidence>
<dbReference type="GO" id="GO:0003954">
    <property type="term" value="F:NADH dehydrogenase activity"/>
    <property type="evidence" value="ECO:0007669"/>
    <property type="project" value="TreeGrafter"/>
</dbReference>
<dbReference type="PANTHER" id="PTHR11432">
    <property type="entry name" value="NADH DEHYDROGENASE SUBUNIT 1"/>
    <property type="match status" value="1"/>
</dbReference>
<keyword evidence="2 5" id="KW-0812">Transmembrane</keyword>
<evidence type="ECO:0000256" key="3">
    <source>
        <dbReference type="ARBA" id="ARBA00022989"/>
    </source>
</evidence>
<protein>
    <recommendedName>
        <fullName evidence="5">NADH-quinone oxidoreductase subunit H</fullName>
        <ecNumber evidence="5">7.1.1.-</ecNumber>
    </recommendedName>
    <alternativeName>
        <fullName evidence="5">NADH dehydrogenase I subunit H</fullName>
    </alternativeName>
    <alternativeName>
        <fullName evidence="5">NDH-1 subunit H</fullName>
    </alternativeName>
</protein>
<dbReference type="InterPro" id="IPR001694">
    <property type="entry name" value="NADH_UbQ_OxRdtase_su1/FPO"/>
</dbReference>
<feature type="transmembrane region" description="Helical" evidence="5">
    <location>
        <begin position="316"/>
        <end position="341"/>
    </location>
</feature>
<feature type="transmembrane region" description="Helical" evidence="5">
    <location>
        <begin position="200"/>
        <end position="219"/>
    </location>
</feature>
<feature type="transmembrane region" description="Helical" evidence="5">
    <location>
        <begin position="79"/>
        <end position="102"/>
    </location>
</feature>
<dbReference type="GO" id="GO:0009060">
    <property type="term" value="P:aerobic respiration"/>
    <property type="evidence" value="ECO:0007669"/>
    <property type="project" value="TreeGrafter"/>
</dbReference>
<dbReference type="AlphaFoldDB" id="A0A933W9Q1"/>
<dbReference type="PROSITE" id="PS00668">
    <property type="entry name" value="COMPLEX1_ND1_2"/>
    <property type="match status" value="1"/>
</dbReference>
<gene>
    <name evidence="5 7" type="primary">nuoH</name>
    <name evidence="7" type="ORF">HZA61_11900</name>
</gene>
<feature type="transmembrane region" description="Helical" evidence="5">
    <location>
        <begin position="248"/>
        <end position="270"/>
    </location>
</feature>
<dbReference type="GO" id="GO:0048038">
    <property type="term" value="F:quinone binding"/>
    <property type="evidence" value="ECO:0007669"/>
    <property type="project" value="UniProtKB-KW"/>
</dbReference>
<dbReference type="GO" id="GO:0005886">
    <property type="term" value="C:plasma membrane"/>
    <property type="evidence" value="ECO:0007669"/>
    <property type="project" value="UniProtKB-SubCell"/>
</dbReference>
<comment type="subcellular location">
    <subcellularLocation>
        <location evidence="5 6">Cell membrane</location>
        <topology evidence="5 6">Multi-pass membrane protein</topology>
    </subcellularLocation>
    <subcellularLocation>
        <location evidence="1">Membrane</location>
        <topology evidence="1">Multi-pass membrane protein</topology>
    </subcellularLocation>
</comment>
<evidence type="ECO:0000313" key="7">
    <source>
        <dbReference type="EMBL" id="MBI5170186.1"/>
    </source>
</evidence>
<evidence type="ECO:0000256" key="1">
    <source>
        <dbReference type="ARBA" id="ARBA00004141"/>
    </source>
</evidence>
<keyword evidence="5 6" id="KW-0520">NAD</keyword>
<feature type="transmembrane region" description="Helical" evidence="5">
    <location>
        <begin position="156"/>
        <end position="180"/>
    </location>
</feature>
<evidence type="ECO:0000256" key="4">
    <source>
        <dbReference type="ARBA" id="ARBA00023136"/>
    </source>
</evidence>
<keyword evidence="5" id="KW-0830">Ubiquinone</keyword>
<evidence type="ECO:0000256" key="6">
    <source>
        <dbReference type="RuleBase" id="RU000471"/>
    </source>
</evidence>
<keyword evidence="7" id="KW-0560">Oxidoreductase</keyword>
<comment type="subunit">
    <text evidence="5">NDH-1 is composed of 14 different subunits. Subunits NuoA, H, J, K, L, M, N constitute the membrane sector of the complex.</text>
</comment>
<keyword evidence="3 5" id="KW-1133">Transmembrane helix</keyword>
<dbReference type="GO" id="GO:0016655">
    <property type="term" value="F:oxidoreductase activity, acting on NAD(P)H, quinone or similar compound as acceptor"/>
    <property type="evidence" value="ECO:0007669"/>
    <property type="project" value="UniProtKB-UniRule"/>
</dbReference>
<dbReference type="HAMAP" id="MF_01350">
    <property type="entry name" value="NDH1_NuoH"/>
    <property type="match status" value="1"/>
</dbReference>
<evidence type="ECO:0000313" key="8">
    <source>
        <dbReference type="Proteomes" id="UP000696931"/>
    </source>
</evidence>
<dbReference type="PANTHER" id="PTHR11432:SF3">
    <property type="entry name" value="NADH-UBIQUINONE OXIDOREDUCTASE CHAIN 1"/>
    <property type="match status" value="1"/>
</dbReference>
<dbReference type="EMBL" id="JACRIW010000082">
    <property type="protein sequence ID" value="MBI5170186.1"/>
    <property type="molecule type" value="Genomic_DNA"/>
</dbReference>
<comment type="function">
    <text evidence="5">NDH-1 shuttles electrons from NADH, via FMN and iron-sulfur (Fe-S) centers, to quinones in the respiratory chain. The immediate electron acceptor for the enzyme in this species is believed to be ubiquinone. Couples the redox reaction to proton translocation (for every two electrons transferred, four hydrogen ions are translocated across the cytoplasmic membrane), and thus conserves the redox energy in a proton gradient. This subunit may bind ubiquinone.</text>
</comment>
<feature type="transmembrane region" description="Helical" evidence="5">
    <location>
        <begin position="114"/>
        <end position="135"/>
    </location>
</feature>
<sequence length="345" mass="38098">MQNEAFQVALWAMVKVGIILGVMLGVVSYLIYAERKICGHIQARTGPNRVGPLGLLQPIADVGKLLFKEEFIPAGANKVVFHIAPILAVFPAIVTFSVIPMGPAPMFVVTDINVGLLLFLAMSSLGVYAITLGGWSSNNKYALLGGLRSSAQMISYELALGLSTIPVLLRSGTLSLSGIVDSQAGNLKAFGTTLPLPNWGIFHWYLVLPFFIFLICSFAETNRAPFDLPEAEGELVAGFHTEYSSMKWALFFLGEYMNMIVICSIMVTLYLGGWHGPGVDKFAPLGLVWFLTKLFALLFFFIWVRWTYPRLRYDQLMGFGWKVLLPASIVNVVIAAVWLYWRANA</sequence>
<dbReference type="InterPro" id="IPR018086">
    <property type="entry name" value="NADH_UbQ_OxRdtase_su1_CS"/>
</dbReference>
<comment type="catalytic activity">
    <reaction evidence="5">
        <text>a quinone + NADH + 5 H(+)(in) = a quinol + NAD(+) + 4 H(+)(out)</text>
        <dbReference type="Rhea" id="RHEA:57888"/>
        <dbReference type="ChEBI" id="CHEBI:15378"/>
        <dbReference type="ChEBI" id="CHEBI:24646"/>
        <dbReference type="ChEBI" id="CHEBI:57540"/>
        <dbReference type="ChEBI" id="CHEBI:57945"/>
        <dbReference type="ChEBI" id="CHEBI:132124"/>
    </reaction>
</comment>
<evidence type="ECO:0000256" key="5">
    <source>
        <dbReference type="HAMAP-Rule" id="MF_01350"/>
    </source>
</evidence>
<dbReference type="Proteomes" id="UP000696931">
    <property type="component" value="Unassembled WGS sequence"/>
</dbReference>